<name>A0AC61RQY9_9FIRM</name>
<proteinExistence type="predicted"/>
<keyword evidence="2" id="KW-1185">Reference proteome</keyword>
<organism evidence="1 2">
    <name type="scientific">Petralouisia muris</name>
    <dbReference type="NCBI Taxonomy" id="3032872"/>
    <lineage>
        <taxon>Bacteria</taxon>
        <taxon>Bacillati</taxon>
        <taxon>Bacillota</taxon>
        <taxon>Clostridia</taxon>
        <taxon>Lachnospirales</taxon>
        <taxon>Lachnospiraceae</taxon>
        <taxon>Petralouisia</taxon>
    </lineage>
</organism>
<evidence type="ECO:0000313" key="1">
    <source>
        <dbReference type="EMBL" id="TGY91283.1"/>
    </source>
</evidence>
<evidence type="ECO:0000313" key="2">
    <source>
        <dbReference type="Proteomes" id="UP000304953"/>
    </source>
</evidence>
<protein>
    <submittedName>
        <fullName evidence="1">Uncharacterized protein</fullName>
    </submittedName>
</protein>
<accession>A0AC61RQY9</accession>
<dbReference type="EMBL" id="SRYA01000063">
    <property type="protein sequence ID" value="TGY91283.1"/>
    <property type="molecule type" value="Genomic_DNA"/>
</dbReference>
<reference evidence="1" key="1">
    <citation type="submission" date="2019-04" db="EMBL/GenBank/DDBJ databases">
        <title>Microbes associate with the intestines of laboratory mice.</title>
        <authorList>
            <person name="Navarre W."/>
            <person name="Wong E."/>
            <person name="Huang K."/>
            <person name="Tropini C."/>
            <person name="Ng K."/>
            <person name="Yu B."/>
        </authorList>
    </citation>
    <scope>NUCLEOTIDE SEQUENCE</scope>
    <source>
        <strain evidence="1">NM01_1-7b</strain>
    </source>
</reference>
<sequence>MFADNWKISLRQVRRLLILDIFGLSSLTLPGILSSLTGADGIFCLILGMAGGWLLLWLMQKNLQNAEGDYYHYMKDTAGQIAGDAFMVFYYLYFVTLCGFVLYQTTTLVLTWLLPEGSYFWVSILLLLLAAYGTVRGIEGRARVYEIIFWFLGIPLLVMLFLALREVQTDYWAPLMYSKGGEFLYGSTAYWIFLLPLTAILFLKPFCQKSEKLAGCGLSALLYVTALNGLIYLILLGVFGRNTLGVLKRPVITLMSMINLPGGFFTRQDVIMTSVWFLALFALMHTGAFQSTLILKELFQESGNRYSMWISLALAFIIGLGFFGNTFLMEIYEIYQKWIVLPGMIGILLILLLAHYTRRRLGIRKEKEESEEH</sequence>
<gene>
    <name evidence="1" type="ORF">E5329_21955</name>
</gene>
<dbReference type="Proteomes" id="UP000304953">
    <property type="component" value="Unassembled WGS sequence"/>
</dbReference>
<comment type="caution">
    <text evidence="1">The sequence shown here is derived from an EMBL/GenBank/DDBJ whole genome shotgun (WGS) entry which is preliminary data.</text>
</comment>